<keyword evidence="7 11" id="KW-0804">Transcription</keyword>
<dbReference type="InterPro" id="IPR010982">
    <property type="entry name" value="Lambda_DNA-bd_dom_sf"/>
</dbReference>
<evidence type="ECO:0000256" key="8">
    <source>
        <dbReference type="ARBA" id="ARBA00023242"/>
    </source>
</evidence>
<gene>
    <name evidence="14" type="primary">Pou1f1</name>
    <name evidence="14" type="ORF">LANLUD_R03253</name>
</gene>
<evidence type="ECO:0000256" key="9">
    <source>
        <dbReference type="PROSITE-ProRule" id="PRU00108"/>
    </source>
</evidence>
<dbReference type="InterPro" id="IPR001356">
    <property type="entry name" value="HD"/>
</dbReference>
<evidence type="ECO:0000256" key="4">
    <source>
        <dbReference type="ARBA" id="ARBA00023125"/>
    </source>
</evidence>
<feature type="domain" description="Homeobox" evidence="12">
    <location>
        <begin position="296"/>
        <end position="356"/>
    </location>
</feature>
<keyword evidence="15" id="KW-1185">Reference proteome</keyword>
<comment type="caution">
    <text evidence="14">The sequence shown here is derived from an EMBL/GenBank/DDBJ whole genome shotgun (WGS) entry which is preliminary data.</text>
</comment>
<dbReference type="PROSITE" id="PS00035">
    <property type="entry name" value="POU_1"/>
    <property type="match status" value="1"/>
</dbReference>
<dbReference type="PRINTS" id="PR00028">
    <property type="entry name" value="POUDOMAIN"/>
</dbReference>
<evidence type="ECO:0000256" key="6">
    <source>
        <dbReference type="ARBA" id="ARBA00023159"/>
    </source>
</evidence>
<dbReference type="InterPro" id="IPR009057">
    <property type="entry name" value="Homeodomain-like_sf"/>
</dbReference>
<evidence type="ECO:0000313" key="14">
    <source>
        <dbReference type="EMBL" id="NWT88473.1"/>
    </source>
</evidence>
<reference evidence="14 15" key="1">
    <citation type="submission" date="2019-09" db="EMBL/GenBank/DDBJ databases">
        <title>Bird 10,000 Genomes (B10K) Project - Family phase.</title>
        <authorList>
            <person name="Zhang G."/>
        </authorList>
    </citation>
    <scope>NUCLEOTIDE SEQUENCE [LARGE SCALE GENOMIC DNA]</scope>
    <source>
        <strain evidence="14">B10K-DU-001-65</strain>
        <tissue evidence="14">Muscle</tissue>
    </source>
</reference>
<protein>
    <recommendedName>
        <fullName evidence="11">POU domain protein</fullName>
    </recommendedName>
</protein>
<accession>A0A7K5S941</accession>
<sequence length="376" mass="41826">MSCQAFASSDTFVPLNSDSSPSLPLIMHHSAAECLQVSNHATNVVSTVPSVFSPLPTRARSCIGFAVTTLGHPWPGLHYSVPSCHYGNQPSTYGVMAGIKPATPEMLSASLSQTRILQTCSMPHPNVVNGVSTLQSKSPSFKVLFIVLCGLTPCLYKFPEHALSASSCALGHGFTPMPQSLLTDDPAATDFKQEFRRKSKSVEDPVDMDSPEIRELEKFANEFKLRRIKLGYTQTNVGEALAAVHGSEFSQTTICRFENLQLSFKNACKLKSILSKWLEEAEQVGALYNEKVGVNERKRKRRTTISIAAKEALERHFGEQSKPSSQEIVRMAEGLNLEKEVVRVWFCNRRQREKRVKTSLHQNTFSSIIKEHHECR</sequence>
<evidence type="ECO:0000313" key="15">
    <source>
        <dbReference type="Proteomes" id="UP000547499"/>
    </source>
</evidence>
<evidence type="ECO:0000256" key="3">
    <source>
        <dbReference type="ARBA" id="ARBA00023015"/>
    </source>
</evidence>
<keyword evidence="8 9" id="KW-0539">Nucleus</keyword>
<feature type="non-terminal residue" evidence="14">
    <location>
        <position position="376"/>
    </location>
</feature>
<dbReference type="InterPro" id="IPR050255">
    <property type="entry name" value="POU_domain_TF"/>
</dbReference>
<evidence type="ECO:0000256" key="5">
    <source>
        <dbReference type="ARBA" id="ARBA00023155"/>
    </source>
</evidence>
<keyword evidence="6" id="KW-0010">Activator</keyword>
<organism evidence="14 15">
    <name type="scientific">Lanius ludovicianus</name>
    <name type="common">Loggerhead shrike</name>
    <dbReference type="NCBI Taxonomy" id="28713"/>
    <lineage>
        <taxon>Eukaryota</taxon>
        <taxon>Metazoa</taxon>
        <taxon>Chordata</taxon>
        <taxon>Craniata</taxon>
        <taxon>Vertebrata</taxon>
        <taxon>Euteleostomi</taxon>
        <taxon>Archelosauria</taxon>
        <taxon>Archosauria</taxon>
        <taxon>Dinosauria</taxon>
        <taxon>Saurischia</taxon>
        <taxon>Theropoda</taxon>
        <taxon>Coelurosauria</taxon>
        <taxon>Aves</taxon>
        <taxon>Neognathae</taxon>
        <taxon>Neoaves</taxon>
        <taxon>Telluraves</taxon>
        <taxon>Australaves</taxon>
        <taxon>Passeriformes</taxon>
        <taxon>Corvoidea</taxon>
        <taxon>Laniidae</taxon>
        <taxon>Lanius</taxon>
    </lineage>
</organism>
<evidence type="ECO:0000259" key="13">
    <source>
        <dbReference type="PROSITE" id="PS51179"/>
    </source>
</evidence>
<dbReference type="PANTHER" id="PTHR11636">
    <property type="entry name" value="POU DOMAIN"/>
    <property type="match status" value="1"/>
</dbReference>
<feature type="DNA-binding region" description="Homeobox" evidence="9">
    <location>
        <begin position="298"/>
        <end position="357"/>
    </location>
</feature>
<dbReference type="PROSITE" id="PS00465">
    <property type="entry name" value="POU_2"/>
    <property type="match status" value="1"/>
</dbReference>
<dbReference type="GO" id="GO:0000978">
    <property type="term" value="F:RNA polymerase II cis-regulatory region sequence-specific DNA binding"/>
    <property type="evidence" value="ECO:0007669"/>
    <property type="project" value="TreeGrafter"/>
</dbReference>
<dbReference type="PROSITE" id="PS00027">
    <property type="entry name" value="HOMEOBOX_1"/>
    <property type="match status" value="1"/>
</dbReference>
<dbReference type="Gene3D" id="1.10.10.60">
    <property type="entry name" value="Homeodomain-like"/>
    <property type="match status" value="1"/>
</dbReference>
<dbReference type="InterPro" id="IPR017970">
    <property type="entry name" value="Homeobox_CS"/>
</dbReference>
<dbReference type="FunFam" id="1.10.10.60:FF:000150">
    <property type="entry name" value="POU domain protein"/>
    <property type="match status" value="1"/>
</dbReference>
<evidence type="ECO:0000256" key="7">
    <source>
        <dbReference type="ARBA" id="ARBA00023163"/>
    </source>
</evidence>
<name>A0A7K5S941_LANLU</name>
<dbReference type="AlphaFoldDB" id="A0A7K5S941"/>
<dbReference type="GO" id="GO:0010557">
    <property type="term" value="P:positive regulation of macromolecule biosynthetic process"/>
    <property type="evidence" value="ECO:0007669"/>
    <property type="project" value="UniProtKB-ARBA"/>
</dbReference>
<proteinExistence type="inferred from homology"/>
<feature type="non-terminal residue" evidence="14">
    <location>
        <position position="1"/>
    </location>
</feature>
<dbReference type="Proteomes" id="UP000547499">
    <property type="component" value="Unassembled WGS sequence"/>
</dbReference>
<comment type="subcellular location">
    <subcellularLocation>
        <location evidence="1 9 10">Nucleus</location>
    </subcellularLocation>
</comment>
<dbReference type="Gene3D" id="1.10.260.40">
    <property type="entry name" value="lambda repressor-like DNA-binding domains"/>
    <property type="match status" value="1"/>
</dbReference>
<dbReference type="Pfam" id="PF00157">
    <property type="entry name" value="Pou"/>
    <property type="match status" value="1"/>
</dbReference>
<dbReference type="GO" id="GO:0005634">
    <property type="term" value="C:nucleus"/>
    <property type="evidence" value="ECO:0007669"/>
    <property type="project" value="UniProtKB-SubCell"/>
</dbReference>
<keyword evidence="5 9" id="KW-0371">Homeobox</keyword>
<evidence type="ECO:0000256" key="10">
    <source>
        <dbReference type="RuleBase" id="RU000682"/>
    </source>
</evidence>
<comment type="similarity">
    <text evidence="2">Belongs to the POU transcription factor family. Class-1 subfamily.</text>
</comment>
<dbReference type="InterPro" id="IPR000327">
    <property type="entry name" value="POU_dom"/>
</dbReference>
<dbReference type="PANTHER" id="PTHR11636:SF84">
    <property type="entry name" value="NETRIN-1-RELATED"/>
    <property type="match status" value="1"/>
</dbReference>
<dbReference type="CDD" id="cd00086">
    <property type="entry name" value="homeodomain"/>
    <property type="match status" value="1"/>
</dbReference>
<dbReference type="SMART" id="SM00352">
    <property type="entry name" value="POU"/>
    <property type="match status" value="1"/>
</dbReference>
<dbReference type="EMBL" id="VYXG01009222">
    <property type="protein sequence ID" value="NWT88473.1"/>
    <property type="molecule type" value="Genomic_DNA"/>
</dbReference>
<dbReference type="SMART" id="SM00389">
    <property type="entry name" value="HOX"/>
    <property type="match status" value="1"/>
</dbReference>
<keyword evidence="3" id="KW-0805">Transcription regulation</keyword>
<evidence type="ECO:0000256" key="2">
    <source>
        <dbReference type="ARBA" id="ARBA00008811"/>
    </source>
</evidence>
<evidence type="ECO:0000256" key="1">
    <source>
        <dbReference type="ARBA" id="ARBA00004123"/>
    </source>
</evidence>
<dbReference type="InterPro" id="IPR013847">
    <property type="entry name" value="POU"/>
</dbReference>
<dbReference type="FunFam" id="1.10.260.40:FF:000007">
    <property type="entry name" value="POU domain protein"/>
    <property type="match status" value="1"/>
</dbReference>
<dbReference type="GO" id="GO:0000981">
    <property type="term" value="F:DNA-binding transcription factor activity, RNA polymerase II-specific"/>
    <property type="evidence" value="ECO:0007669"/>
    <property type="project" value="InterPro"/>
</dbReference>
<keyword evidence="4 9" id="KW-0238">DNA-binding</keyword>
<dbReference type="SUPFAM" id="SSF46689">
    <property type="entry name" value="Homeodomain-like"/>
    <property type="match status" value="1"/>
</dbReference>
<feature type="domain" description="POU-specific" evidence="13">
    <location>
        <begin position="208"/>
        <end position="282"/>
    </location>
</feature>
<evidence type="ECO:0000259" key="12">
    <source>
        <dbReference type="PROSITE" id="PS50071"/>
    </source>
</evidence>
<dbReference type="PROSITE" id="PS50071">
    <property type="entry name" value="HOMEOBOX_2"/>
    <property type="match status" value="1"/>
</dbReference>
<evidence type="ECO:0000256" key="11">
    <source>
        <dbReference type="RuleBase" id="RU361194"/>
    </source>
</evidence>
<dbReference type="SUPFAM" id="SSF47413">
    <property type="entry name" value="lambda repressor-like DNA-binding domains"/>
    <property type="match status" value="1"/>
</dbReference>
<dbReference type="PROSITE" id="PS51179">
    <property type="entry name" value="POU_3"/>
    <property type="match status" value="1"/>
</dbReference>
<dbReference type="Pfam" id="PF00046">
    <property type="entry name" value="Homeodomain"/>
    <property type="match status" value="1"/>
</dbReference>